<proteinExistence type="inferred from homology"/>
<feature type="transmembrane region" description="Helical" evidence="8">
    <location>
        <begin position="20"/>
        <end position="40"/>
    </location>
</feature>
<dbReference type="Pfam" id="PF13807">
    <property type="entry name" value="GNVR"/>
    <property type="match status" value="1"/>
</dbReference>
<comment type="subcellular location">
    <subcellularLocation>
        <location evidence="1">Cell membrane</location>
        <topology evidence="1">Multi-pass membrane protein</topology>
    </subcellularLocation>
</comment>
<keyword evidence="5 8" id="KW-1133">Transmembrane helix</keyword>
<evidence type="ECO:0000259" key="9">
    <source>
        <dbReference type="Pfam" id="PF02706"/>
    </source>
</evidence>
<feature type="transmembrane region" description="Helical" evidence="8">
    <location>
        <begin position="176"/>
        <end position="196"/>
    </location>
</feature>
<evidence type="ECO:0000313" key="11">
    <source>
        <dbReference type="EMBL" id="PTL37914.1"/>
    </source>
</evidence>
<comment type="caution">
    <text evidence="11">The sequence shown here is derived from an EMBL/GenBank/DDBJ whole genome shotgun (WGS) entry which is preliminary data.</text>
</comment>
<keyword evidence="4 8" id="KW-0812">Transmembrane</keyword>
<evidence type="ECO:0000256" key="1">
    <source>
        <dbReference type="ARBA" id="ARBA00004651"/>
    </source>
</evidence>
<feature type="domain" description="Polysaccharide chain length determinant N-terminal" evidence="9">
    <location>
        <begin position="3"/>
        <end position="95"/>
    </location>
</feature>
<sequence>MEETISLKDIMQTLKQRLRLIIIITAAAVALAAGVSYFVLTPVYDASTQLLVNQSAAEDQQQFTSGELQTSRDLIDTYNVIITSPRILEPTLEELNLEQSVGDLRNQINVSAEGESQVVTITVEDESPAAAVEIANTIAGTFQEDIIEIMNVDNVSVLSAAELGENPSPVAPNPTLNMAIAFVVGLMISVGIAFLLEFLDSTIKSEDDVEEKLGIPVLASISTMNTSKVTDSDLTHSKKSQGRETYGA</sequence>
<evidence type="ECO:0000256" key="6">
    <source>
        <dbReference type="ARBA" id="ARBA00023136"/>
    </source>
</evidence>
<feature type="region of interest" description="Disordered" evidence="7">
    <location>
        <begin position="229"/>
        <end position="248"/>
    </location>
</feature>
<reference evidence="11 12" key="1">
    <citation type="submission" date="2018-03" db="EMBL/GenBank/DDBJ databases">
        <title>Alkalicoccus saliphilus sp. nov., isolated from a mineral pool.</title>
        <authorList>
            <person name="Zhao B."/>
        </authorList>
    </citation>
    <scope>NUCLEOTIDE SEQUENCE [LARGE SCALE GENOMIC DNA]</scope>
    <source>
        <strain evidence="11 12">6AG</strain>
    </source>
</reference>
<keyword evidence="3" id="KW-1003">Cell membrane</keyword>
<evidence type="ECO:0000256" key="8">
    <source>
        <dbReference type="SAM" id="Phobius"/>
    </source>
</evidence>
<feature type="domain" description="Tyrosine-protein kinase G-rich" evidence="10">
    <location>
        <begin position="143"/>
        <end position="196"/>
    </location>
</feature>
<name>A0A2T4U3D2_9BACI</name>
<dbReference type="AlphaFoldDB" id="A0A2T4U3D2"/>
<dbReference type="GO" id="GO:0004713">
    <property type="term" value="F:protein tyrosine kinase activity"/>
    <property type="evidence" value="ECO:0007669"/>
    <property type="project" value="TreeGrafter"/>
</dbReference>
<dbReference type="GO" id="GO:0005886">
    <property type="term" value="C:plasma membrane"/>
    <property type="evidence" value="ECO:0007669"/>
    <property type="project" value="UniProtKB-SubCell"/>
</dbReference>
<dbReference type="InterPro" id="IPR050445">
    <property type="entry name" value="Bact_polysacc_biosynth/exp"/>
</dbReference>
<protein>
    <submittedName>
        <fullName evidence="11">Capsular biosynthesis protein</fullName>
    </submittedName>
</protein>
<evidence type="ECO:0000256" key="4">
    <source>
        <dbReference type="ARBA" id="ARBA00022692"/>
    </source>
</evidence>
<comment type="similarity">
    <text evidence="2">Belongs to the CpsC/CapA family.</text>
</comment>
<evidence type="ECO:0000313" key="12">
    <source>
        <dbReference type="Proteomes" id="UP000240509"/>
    </source>
</evidence>
<dbReference type="Pfam" id="PF02706">
    <property type="entry name" value="Wzz"/>
    <property type="match status" value="1"/>
</dbReference>
<evidence type="ECO:0000259" key="10">
    <source>
        <dbReference type="Pfam" id="PF13807"/>
    </source>
</evidence>
<evidence type="ECO:0000256" key="2">
    <source>
        <dbReference type="ARBA" id="ARBA00006683"/>
    </source>
</evidence>
<evidence type="ECO:0000256" key="5">
    <source>
        <dbReference type="ARBA" id="ARBA00022989"/>
    </source>
</evidence>
<evidence type="ECO:0000256" key="3">
    <source>
        <dbReference type="ARBA" id="ARBA00022475"/>
    </source>
</evidence>
<dbReference type="RefSeq" id="WP_107585861.1">
    <property type="nucleotide sequence ID" value="NZ_PZJJ01000029.1"/>
</dbReference>
<dbReference type="Proteomes" id="UP000240509">
    <property type="component" value="Unassembled WGS sequence"/>
</dbReference>
<keyword evidence="6 8" id="KW-0472">Membrane</keyword>
<evidence type="ECO:0000256" key="7">
    <source>
        <dbReference type="SAM" id="MobiDB-lite"/>
    </source>
</evidence>
<dbReference type="InterPro" id="IPR032807">
    <property type="entry name" value="GNVR"/>
</dbReference>
<dbReference type="InterPro" id="IPR003856">
    <property type="entry name" value="LPS_length_determ_N"/>
</dbReference>
<accession>A0A2T4U3D2</accession>
<dbReference type="PANTHER" id="PTHR32309:SF13">
    <property type="entry name" value="FERRIC ENTEROBACTIN TRANSPORT PROTEIN FEPE"/>
    <property type="match status" value="1"/>
</dbReference>
<dbReference type="OrthoDB" id="2360475at2"/>
<dbReference type="PANTHER" id="PTHR32309">
    <property type="entry name" value="TYROSINE-PROTEIN KINASE"/>
    <property type="match status" value="1"/>
</dbReference>
<keyword evidence="12" id="KW-1185">Reference proteome</keyword>
<organism evidence="11 12">
    <name type="scientific">Alkalicoccus saliphilus</name>
    <dbReference type="NCBI Taxonomy" id="200989"/>
    <lineage>
        <taxon>Bacteria</taxon>
        <taxon>Bacillati</taxon>
        <taxon>Bacillota</taxon>
        <taxon>Bacilli</taxon>
        <taxon>Bacillales</taxon>
        <taxon>Bacillaceae</taxon>
        <taxon>Alkalicoccus</taxon>
    </lineage>
</organism>
<gene>
    <name evidence="11" type="ORF">C6Y45_14025</name>
</gene>
<dbReference type="EMBL" id="PZJJ01000029">
    <property type="protein sequence ID" value="PTL37914.1"/>
    <property type="molecule type" value="Genomic_DNA"/>
</dbReference>